<feature type="compositionally biased region" description="Basic and acidic residues" evidence="1">
    <location>
        <begin position="215"/>
        <end position="224"/>
    </location>
</feature>
<reference evidence="3 4" key="1">
    <citation type="journal article" date="2022" name="Syst. Appl. Microbiol.">
        <title>Rhodopirellula aestuarii sp. nov., a novel member of the genus Rhodopirellula isolated from brackish sediments collected in the Tagus River estuary, Portugal.</title>
        <authorList>
            <person name="Vitorino I.R."/>
            <person name="Klimek D."/>
            <person name="Calusinska M."/>
            <person name="Lobo-da-Cunha A."/>
            <person name="Vasconcelos V."/>
            <person name="Lage O.M."/>
        </authorList>
    </citation>
    <scope>NUCLEOTIDE SEQUENCE [LARGE SCALE GENOMIC DNA]</scope>
    <source>
        <strain evidence="3 4">ICT_H3.1</strain>
    </source>
</reference>
<dbReference type="RefSeq" id="WP_250932935.1">
    <property type="nucleotide sequence ID" value="NZ_JAMQBK010000100.1"/>
</dbReference>
<comment type="caution">
    <text evidence="3">The sequence shown here is derived from an EMBL/GenBank/DDBJ whole genome shotgun (WGS) entry which is preliminary data.</text>
</comment>
<feature type="region of interest" description="Disordered" evidence="1">
    <location>
        <begin position="189"/>
        <end position="251"/>
    </location>
</feature>
<protein>
    <recommendedName>
        <fullName evidence="5">GYF domain-containing protein</fullName>
    </recommendedName>
</protein>
<keyword evidence="2" id="KW-0472">Membrane</keyword>
<evidence type="ECO:0008006" key="5">
    <source>
        <dbReference type="Google" id="ProtNLM"/>
    </source>
</evidence>
<evidence type="ECO:0000256" key="1">
    <source>
        <dbReference type="SAM" id="MobiDB-lite"/>
    </source>
</evidence>
<feature type="transmembrane region" description="Helical" evidence="2">
    <location>
        <begin position="272"/>
        <end position="293"/>
    </location>
</feature>
<gene>
    <name evidence="3" type="ORF">NB063_29585</name>
</gene>
<evidence type="ECO:0000313" key="4">
    <source>
        <dbReference type="Proteomes" id="UP001202961"/>
    </source>
</evidence>
<dbReference type="Proteomes" id="UP001202961">
    <property type="component" value="Unassembled WGS sequence"/>
</dbReference>
<name>A0ABT0UCP2_9BACT</name>
<keyword evidence="2" id="KW-1133">Transmembrane helix</keyword>
<dbReference type="EMBL" id="JAMQBK010000100">
    <property type="protein sequence ID" value="MCM2374797.1"/>
    <property type="molecule type" value="Genomic_DNA"/>
</dbReference>
<feature type="compositionally biased region" description="Basic and acidic residues" evidence="1">
    <location>
        <begin position="195"/>
        <end position="207"/>
    </location>
</feature>
<keyword evidence="2" id="KW-0812">Transmembrane</keyword>
<proteinExistence type="predicted"/>
<evidence type="ECO:0000313" key="3">
    <source>
        <dbReference type="EMBL" id="MCM2374797.1"/>
    </source>
</evidence>
<organism evidence="3 4">
    <name type="scientific">Aporhodopirellula aestuarii</name>
    <dbReference type="NCBI Taxonomy" id="2950107"/>
    <lineage>
        <taxon>Bacteria</taxon>
        <taxon>Pseudomonadati</taxon>
        <taxon>Planctomycetota</taxon>
        <taxon>Planctomycetia</taxon>
        <taxon>Pirellulales</taxon>
        <taxon>Pirellulaceae</taxon>
        <taxon>Aporhodopirellula</taxon>
    </lineage>
</organism>
<keyword evidence="4" id="KW-1185">Reference proteome</keyword>
<accession>A0ABT0UCP2</accession>
<sequence length="568" mass="61685">MASFYIKTDLAVAGPFTGIEIREASLAGIIRPNTYLSHSGEGPWVAAAGAGLFCEKGNAMPHPAGTQVPTFQTRGMPGAFMGPFKLRELIGFACQGMLPPGTELQSDPSRPWVSISGTGILPACLRGDLVRLDDSGKLVLRTVIPSDLAARREQLKTLISPIERARQIQVAGATAAPLDEVLNRTGVTSQIDAQAKSDDAAVPRDAPDTDDDSAESARADRRNEAFGFGAMSVTSTQSSSKEERRRQRGPGMVSRFWSVTHERIGRYIRPQIAAAILLVLGCVIGLPVGYTAYKRMPLPRQQIVGNWVGVVNEARSGKPTFGIAFRENGSCVLMNATGQSWSGDFTWTKRADDRKGFRPTEEVVIRYDSAESYHAEGIVEPSDGHLKLGGFVKSSPLLDGHPVRDLYVRRDGDRLRVGYPVSAQWVDGERKLFAAWAEATAAPTLTLDIASQLREIPDESPEQEEIEVGAISIGRAIEVAMQGREFDYKGRKAFVNGCFAFSKQVDAGTLLERFGAPVVARSVQEFEKPLTFGGPSWEGASLLRYEGIEFVVNPAGRIVFLAIRSSDR</sequence>
<evidence type="ECO:0000256" key="2">
    <source>
        <dbReference type="SAM" id="Phobius"/>
    </source>
</evidence>